<dbReference type="KEGG" id="pdic:114504075"/>
<evidence type="ECO:0000313" key="11">
    <source>
        <dbReference type="Proteomes" id="UP000664940"/>
    </source>
</evidence>
<reference evidence="12" key="2">
    <citation type="submission" date="2025-04" db="UniProtKB">
        <authorList>
            <consortium name="RefSeq"/>
        </authorList>
    </citation>
    <scope>IDENTIFICATION</scope>
    <source>
        <tissue evidence="12">Muscle</tissue>
    </source>
</reference>
<dbReference type="Proteomes" id="UP000664940">
    <property type="component" value="Unassembled WGS sequence"/>
</dbReference>
<dbReference type="PROSITE" id="PS51257">
    <property type="entry name" value="PROKAR_LIPOPROTEIN"/>
    <property type="match status" value="1"/>
</dbReference>
<proteinExistence type="inferred from homology"/>
<dbReference type="CDD" id="cd16897">
    <property type="entry name" value="LYZ_C"/>
    <property type="match status" value="1"/>
</dbReference>
<dbReference type="RefSeq" id="XP_028377529.1">
    <property type="nucleotide sequence ID" value="XM_028521728.2"/>
</dbReference>
<keyword evidence="10" id="KW-1185">Reference proteome</keyword>
<evidence type="ECO:0000313" key="12">
    <source>
        <dbReference type="RefSeq" id="XP_028377529.1"/>
    </source>
</evidence>
<evidence type="ECO:0000256" key="6">
    <source>
        <dbReference type="RuleBase" id="RU004440"/>
    </source>
</evidence>
<dbReference type="PROSITE" id="PS00128">
    <property type="entry name" value="GLYCOSYL_HYDROL_F22_1"/>
    <property type="match status" value="1"/>
</dbReference>
<protein>
    <recommendedName>
        <fullName evidence="3">Sperm acrosome membrane-associated protein 3</fullName>
    </recommendedName>
</protein>
<dbReference type="InterPro" id="IPR001916">
    <property type="entry name" value="Glyco_hydro_22"/>
</dbReference>
<dbReference type="SMART" id="SM00263">
    <property type="entry name" value="LYZ1"/>
    <property type="match status" value="1"/>
</dbReference>
<evidence type="ECO:0000256" key="7">
    <source>
        <dbReference type="SAM" id="SignalP"/>
    </source>
</evidence>
<evidence type="ECO:0000256" key="4">
    <source>
        <dbReference type="ARBA" id="ARBA00023157"/>
    </source>
</evidence>
<comment type="subunit">
    <text evidence="2">Interacts with ASTL.</text>
</comment>
<dbReference type="SUPFAM" id="SSF53955">
    <property type="entry name" value="Lysozyme-like"/>
    <property type="match status" value="1"/>
</dbReference>
<evidence type="ECO:0000256" key="1">
    <source>
        <dbReference type="ARBA" id="ARBA00010859"/>
    </source>
</evidence>
<evidence type="ECO:0000256" key="3">
    <source>
        <dbReference type="ARBA" id="ARBA00016370"/>
    </source>
</evidence>
<dbReference type="OrthoDB" id="17373at2759"/>
<dbReference type="GO" id="GO:0036126">
    <property type="term" value="C:sperm flagellum"/>
    <property type="evidence" value="ECO:0007669"/>
    <property type="project" value="TreeGrafter"/>
</dbReference>
<accession>A0A6J2MDW0</accession>
<dbReference type="PRINTS" id="PR00137">
    <property type="entry name" value="LYSOZYME"/>
</dbReference>
<comment type="function">
    <text evidence="5">Sperm surface membrane protein that may be involved in sperm-egg plasma membrane adhesion and fusion during fertilization. It could be a potential receptor for the egg oligosaccharide residue N-acetylglucosamine, which is present in the extracellular matrix over the egg plasma membrane. The processed form has no detectable bacteriolytic activity in vitro.</text>
</comment>
<keyword evidence="7" id="KW-0732">Signal</keyword>
<organism evidence="10 12">
    <name type="scientific">Phyllostomus discolor</name>
    <name type="common">pale spear-nosed bat</name>
    <dbReference type="NCBI Taxonomy" id="89673"/>
    <lineage>
        <taxon>Eukaryota</taxon>
        <taxon>Metazoa</taxon>
        <taxon>Chordata</taxon>
        <taxon>Craniata</taxon>
        <taxon>Vertebrata</taxon>
        <taxon>Euteleostomi</taxon>
        <taxon>Mammalia</taxon>
        <taxon>Eutheria</taxon>
        <taxon>Laurasiatheria</taxon>
        <taxon>Chiroptera</taxon>
        <taxon>Yangochiroptera</taxon>
        <taxon>Phyllostomidae</taxon>
        <taxon>Phyllostominae</taxon>
        <taxon>Phyllostomus</taxon>
    </lineage>
</organism>
<dbReference type="EMBL" id="JABVXQ010000008">
    <property type="protein sequence ID" value="KAF6097272.1"/>
    <property type="molecule type" value="Genomic_DNA"/>
</dbReference>
<sequence length="158" mass="17755">MEARRQLCPPGVLWLAFASLISCLLATGQAKVYSRCELVRVLQTFGLEGYRGYSLADWICLAYFASGFDAGALDYEPDGSTNYGIFQINSRKWCRNLSENATNGCHMYCTDLLNPNLKDTVICAMKISQETQGLSSWEAWRHHCQGQDLSDWVDGCDF</sequence>
<feature type="domain" description="Glycosyl hydrolases family 22 (GH22)" evidence="8">
    <location>
        <begin position="105"/>
        <end position="123"/>
    </location>
</feature>
<dbReference type="InterPro" id="IPR000974">
    <property type="entry name" value="Glyco_hydro_22_lys"/>
</dbReference>
<dbReference type="PANTHER" id="PTHR11407:SF25">
    <property type="entry name" value="SPERM ACROSOME MEMBRANE-ASSOCIATED PROTEIN 3"/>
    <property type="match status" value="1"/>
</dbReference>
<gene>
    <name evidence="12" type="primary">LOC114504075</name>
    <name evidence="9" type="ORF">HJG60_017951</name>
</gene>
<feature type="signal peptide" evidence="7">
    <location>
        <begin position="1"/>
        <end position="30"/>
    </location>
</feature>
<dbReference type="GO" id="GO:0003796">
    <property type="term" value="F:lysozyme activity"/>
    <property type="evidence" value="ECO:0007669"/>
    <property type="project" value="InterPro"/>
</dbReference>
<evidence type="ECO:0000259" key="8">
    <source>
        <dbReference type="PROSITE" id="PS00128"/>
    </source>
</evidence>
<keyword evidence="4" id="KW-1015">Disulfide bond</keyword>
<dbReference type="PRINTS" id="PR00135">
    <property type="entry name" value="LYZLACT"/>
</dbReference>
<dbReference type="InterPro" id="IPR019799">
    <property type="entry name" value="Glyco_hydro_22_CS"/>
</dbReference>
<dbReference type="GO" id="GO:0001669">
    <property type="term" value="C:acrosomal vesicle"/>
    <property type="evidence" value="ECO:0007669"/>
    <property type="project" value="TreeGrafter"/>
</dbReference>
<evidence type="ECO:0000256" key="5">
    <source>
        <dbReference type="ARBA" id="ARBA00024656"/>
    </source>
</evidence>
<dbReference type="Pfam" id="PF00062">
    <property type="entry name" value="Lys"/>
    <property type="match status" value="1"/>
</dbReference>
<name>A0A6J2MDW0_9CHIR</name>
<evidence type="ECO:0000313" key="10">
    <source>
        <dbReference type="Proteomes" id="UP000504628"/>
    </source>
</evidence>
<dbReference type="Gene3D" id="1.10.530.10">
    <property type="match status" value="1"/>
</dbReference>
<dbReference type="GeneID" id="114504075"/>
<dbReference type="PANTHER" id="PTHR11407">
    <property type="entry name" value="LYSOZYME C"/>
    <property type="match status" value="1"/>
</dbReference>
<dbReference type="FunFam" id="1.10.530.10:FF:000001">
    <property type="entry name" value="Lysozyme C"/>
    <property type="match status" value="1"/>
</dbReference>
<reference evidence="9 11" key="1">
    <citation type="journal article" date="2020" name="Nature">
        <title>Six reference-quality genomes reveal evolution of bat adaptations.</title>
        <authorList>
            <person name="Jebb D."/>
            <person name="Huang Z."/>
            <person name="Pippel M."/>
            <person name="Hughes G.M."/>
            <person name="Lavrichenko K."/>
            <person name="Devanna P."/>
            <person name="Winkler S."/>
            <person name="Jermiin L.S."/>
            <person name="Skirmuntt E.C."/>
            <person name="Katzourakis A."/>
            <person name="Burkitt-Gray L."/>
            <person name="Ray D.A."/>
            <person name="Sullivan K.A.M."/>
            <person name="Roscito J.G."/>
            <person name="Kirilenko B.M."/>
            <person name="Davalos L.M."/>
            <person name="Corthals A.P."/>
            <person name="Power M.L."/>
            <person name="Jones G."/>
            <person name="Ransome R.D."/>
            <person name="Dechmann D.K.N."/>
            <person name="Locatelli A.G."/>
            <person name="Puechmaille S.J."/>
            <person name="Fedrigo O."/>
            <person name="Jarvis E.D."/>
            <person name="Hiller M."/>
            <person name="Vernes S.C."/>
            <person name="Myers E.W."/>
            <person name="Teeling E.C."/>
        </authorList>
    </citation>
    <scope>NUCLEOTIDE SEQUENCE [LARGE SCALE GENOMIC DNA]</scope>
    <source>
        <strain evidence="9">Bat1K_MPI-CBG_1</strain>
    </source>
</reference>
<dbReference type="GO" id="GO:0007342">
    <property type="term" value="P:fusion of sperm to egg plasma membrane involved in single fertilization"/>
    <property type="evidence" value="ECO:0007669"/>
    <property type="project" value="TreeGrafter"/>
</dbReference>
<comment type="similarity">
    <text evidence="1 6">Belongs to the glycosyl hydrolase 22 family.</text>
</comment>
<evidence type="ECO:0000256" key="2">
    <source>
        <dbReference type="ARBA" id="ARBA00011780"/>
    </source>
</evidence>
<dbReference type="PROSITE" id="PS51348">
    <property type="entry name" value="GLYCOSYL_HYDROL_F22_2"/>
    <property type="match status" value="1"/>
</dbReference>
<dbReference type="AlphaFoldDB" id="A0A6J2MDW0"/>
<evidence type="ECO:0000313" key="9">
    <source>
        <dbReference type="EMBL" id="KAF6097272.1"/>
    </source>
</evidence>
<feature type="chain" id="PRO_5044641732" description="Sperm acrosome membrane-associated protein 3" evidence="7">
    <location>
        <begin position="31"/>
        <end position="158"/>
    </location>
</feature>
<dbReference type="InterPro" id="IPR023346">
    <property type="entry name" value="Lysozyme-like_dom_sf"/>
</dbReference>
<dbReference type="Proteomes" id="UP000504628">
    <property type="component" value="Chromosome 8"/>
</dbReference>